<dbReference type="GO" id="GO:0071051">
    <property type="term" value="P:poly(A)-dependent snoRNA 3'-end processing"/>
    <property type="evidence" value="ECO:0007669"/>
    <property type="project" value="TreeGrafter"/>
</dbReference>
<dbReference type="GO" id="GO:0000177">
    <property type="term" value="C:cytoplasmic exosome (RNase complex)"/>
    <property type="evidence" value="ECO:0007669"/>
    <property type="project" value="TreeGrafter"/>
</dbReference>
<dbReference type="PANTHER" id="PTHR11953">
    <property type="entry name" value="EXOSOME COMPLEX COMPONENT"/>
    <property type="match status" value="1"/>
</dbReference>
<dbReference type="Gene3D" id="3.30.230.70">
    <property type="entry name" value="GHMP Kinase, N-terminal domain"/>
    <property type="match status" value="1"/>
</dbReference>
<evidence type="ECO:0000256" key="5">
    <source>
        <dbReference type="ARBA" id="ARBA00023242"/>
    </source>
</evidence>
<comment type="caution">
    <text evidence="7">The sequence shown here is derived from an EMBL/GenBank/DDBJ whole genome shotgun (WGS) entry which is preliminary data.</text>
</comment>
<evidence type="ECO:0000313" key="8">
    <source>
        <dbReference type="Proteomes" id="UP000789342"/>
    </source>
</evidence>
<dbReference type="InterPro" id="IPR050080">
    <property type="entry name" value="RNase_PH"/>
</dbReference>
<keyword evidence="5" id="KW-0539">Nucleus</keyword>
<reference evidence="7" key="1">
    <citation type="submission" date="2021-06" db="EMBL/GenBank/DDBJ databases">
        <authorList>
            <person name="Kallberg Y."/>
            <person name="Tangrot J."/>
            <person name="Rosling A."/>
        </authorList>
    </citation>
    <scope>NUCLEOTIDE SEQUENCE</scope>
    <source>
        <strain evidence="7">CL551</strain>
    </source>
</reference>
<dbReference type="EMBL" id="CAJVPV010032350">
    <property type="protein sequence ID" value="CAG8744739.1"/>
    <property type="molecule type" value="Genomic_DNA"/>
</dbReference>
<feature type="domain" description="Exoribonuclease phosphorolytic" evidence="6">
    <location>
        <begin position="11"/>
        <end position="111"/>
    </location>
</feature>
<evidence type="ECO:0000256" key="1">
    <source>
        <dbReference type="ARBA" id="ARBA00004123"/>
    </source>
</evidence>
<feature type="non-terminal residue" evidence="7">
    <location>
        <position position="1"/>
    </location>
</feature>
<sequence length="111" mass="12479">MSRFDKRKSTEIRPISIEQNYVNRDGSASFKFGESNVVCSINGPAEVKVRDEKVDKATIDVSFRPLIGVPGTKDKTNEFFMRSMLESVIQANLHPRTLIQIVCQVLMDDGS</sequence>
<dbReference type="InterPro" id="IPR020568">
    <property type="entry name" value="Ribosomal_Su5_D2-typ_SF"/>
</dbReference>
<dbReference type="PANTHER" id="PTHR11953:SF1">
    <property type="entry name" value="EXOSOME COMPLEX COMPONENT RRP46"/>
    <property type="match status" value="1"/>
</dbReference>
<dbReference type="Pfam" id="PF01138">
    <property type="entry name" value="RNase_PH"/>
    <property type="match status" value="1"/>
</dbReference>
<accession>A0A9N9NMB8</accession>
<dbReference type="OrthoDB" id="27298at2759"/>
<keyword evidence="4" id="KW-0271">Exosome</keyword>
<dbReference type="GO" id="GO:0003723">
    <property type="term" value="F:RNA binding"/>
    <property type="evidence" value="ECO:0007669"/>
    <property type="project" value="TreeGrafter"/>
</dbReference>
<dbReference type="GO" id="GO:0016075">
    <property type="term" value="P:rRNA catabolic process"/>
    <property type="evidence" value="ECO:0007669"/>
    <property type="project" value="TreeGrafter"/>
</dbReference>
<keyword evidence="3" id="KW-0698">rRNA processing</keyword>
<evidence type="ECO:0000256" key="4">
    <source>
        <dbReference type="ARBA" id="ARBA00022835"/>
    </source>
</evidence>
<evidence type="ECO:0000256" key="3">
    <source>
        <dbReference type="ARBA" id="ARBA00022552"/>
    </source>
</evidence>
<organism evidence="7 8">
    <name type="scientific">Acaulospora morrowiae</name>
    <dbReference type="NCBI Taxonomy" id="94023"/>
    <lineage>
        <taxon>Eukaryota</taxon>
        <taxon>Fungi</taxon>
        <taxon>Fungi incertae sedis</taxon>
        <taxon>Mucoromycota</taxon>
        <taxon>Glomeromycotina</taxon>
        <taxon>Glomeromycetes</taxon>
        <taxon>Diversisporales</taxon>
        <taxon>Acaulosporaceae</taxon>
        <taxon>Acaulospora</taxon>
    </lineage>
</organism>
<proteinExistence type="inferred from homology"/>
<dbReference type="GO" id="GO:0000176">
    <property type="term" value="C:nuclear exosome (RNase complex)"/>
    <property type="evidence" value="ECO:0007669"/>
    <property type="project" value="TreeGrafter"/>
</dbReference>
<evidence type="ECO:0000313" key="7">
    <source>
        <dbReference type="EMBL" id="CAG8744739.1"/>
    </source>
</evidence>
<dbReference type="GO" id="GO:0034475">
    <property type="term" value="P:U4 snRNA 3'-end processing"/>
    <property type="evidence" value="ECO:0007669"/>
    <property type="project" value="TreeGrafter"/>
</dbReference>
<dbReference type="InterPro" id="IPR001247">
    <property type="entry name" value="ExoRNase_PH_dom1"/>
</dbReference>
<comment type="subcellular location">
    <subcellularLocation>
        <location evidence="1">Nucleus</location>
    </subcellularLocation>
</comment>
<comment type="similarity">
    <text evidence="2">Belongs to the RNase PH family.</text>
</comment>
<protein>
    <submittedName>
        <fullName evidence="7">3275_t:CDS:1</fullName>
    </submittedName>
</protein>
<dbReference type="Proteomes" id="UP000789342">
    <property type="component" value="Unassembled WGS sequence"/>
</dbReference>
<dbReference type="GO" id="GO:0071028">
    <property type="term" value="P:nuclear mRNA surveillance"/>
    <property type="evidence" value="ECO:0007669"/>
    <property type="project" value="TreeGrafter"/>
</dbReference>
<evidence type="ECO:0000256" key="2">
    <source>
        <dbReference type="ARBA" id="ARBA00006678"/>
    </source>
</evidence>
<dbReference type="InterPro" id="IPR027408">
    <property type="entry name" value="PNPase/RNase_PH_dom_sf"/>
</dbReference>
<dbReference type="GO" id="GO:0005730">
    <property type="term" value="C:nucleolus"/>
    <property type="evidence" value="ECO:0007669"/>
    <property type="project" value="TreeGrafter"/>
</dbReference>
<dbReference type="SUPFAM" id="SSF54211">
    <property type="entry name" value="Ribosomal protein S5 domain 2-like"/>
    <property type="match status" value="1"/>
</dbReference>
<evidence type="ECO:0000259" key="6">
    <source>
        <dbReference type="Pfam" id="PF01138"/>
    </source>
</evidence>
<dbReference type="GO" id="GO:0006364">
    <property type="term" value="P:rRNA processing"/>
    <property type="evidence" value="ECO:0007669"/>
    <property type="project" value="UniProtKB-KW"/>
</dbReference>
<gene>
    <name evidence="7" type="ORF">AMORRO_LOCUS14956</name>
</gene>
<dbReference type="AlphaFoldDB" id="A0A9N9NMB8"/>
<keyword evidence="8" id="KW-1185">Reference proteome</keyword>
<name>A0A9N9NMB8_9GLOM</name>